<feature type="region of interest" description="Disordered" evidence="1">
    <location>
        <begin position="1"/>
        <end position="576"/>
    </location>
</feature>
<feature type="compositionally biased region" description="Low complexity" evidence="1">
    <location>
        <begin position="348"/>
        <end position="361"/>
    </location>
</feature>
<keyword evidence="3" id="KW-1185">Reference proteome</keyword>
<name>A0A0A1T2P2_9HYPO</name>
<feature type="compositionally biased region" description="Polar residues" evidence="1">
    <location>
        <begin position="489"/>
        <end position="507"/>
    </location>
</feature>
<feature type="region of interest" description="Disordered" evidence="1">
    <location>
        <begin position="2457"/>
        <end position="2477"/>
    </location>
</feature>
<feature type="compositionally biased region" description="Polar residues" evidence="1">
    <location>
        <begin position="1879"/>
        <end position="1931"/>
    </location>
</feature>
<feature type="compositionally biased region" description="Basic and acidic residues" evidence="1">
    <location>
        <begin position="563"/>
        <end position="575"/>
    </location>
</feature>
<feature type="region of interest" description="Disordered" evidence="1">
    <location>
        <begin position="1035"/>
        <end position="1278"/>
    </location>
</feature>
<dbReference type="STRING" id="1531966.A0A0A1T2P2"/>
<feature type="compositionally biased region" description="Basic and acidic residues" evidence="1">
    <location>
        <begin position="2358"/>
        <end position="2368"/>
    </location>
</feature>
<feature type="compositionally biased region" description="Basic and acidic residues" evidence="1">
    <location>
        <begin position="1229"/>
        <end position="1238"/>
    </location>
</feature>
<feature type="compositionally biased region" description="Polar residues" evidence="1">
    <location>
        <begin position="2221"/>
        <end position="2230"/>
    </location>
</feature>
<feature type="compositionally biased region" description="Low complexity" evidence="1">
    <location>
        <begin position="1084"/>
        <end position="1104"/>
    </location>
</feature>
<dbReference type="HOGENOM" id="CLU_000461_0_0_1"/>
<proteinExistence type="predicted"/>
<dbReference type="OrthoDB" id="5151921at2759"/>
<feature type="region of interest" description="Disordered" evidence="1">
    <location>
        <begin position="679"/>
        <end position="735"/>
    </location>
</feature>
<accession>A0A0A1T2P2</accession>
<feature type="compositionally biased region" description="Polar residues" evidence="1">
    <location>
        <begin position="1584"/>
        <end position="1607"/>
    </location>
</feature>
<feature type="compositionally biased region" description="Polar residues" evidence="1">
    <location>
        <begin position="2051"/>
        <end position="2062"/>
    </location>
</feature>
<feature type="compositionally biased region" description="Polar residues" evidence="1">
    <location>
        <begin position="1648"/>
        <end position="1662"/>
    </location>
</feature>
<feature type="region of interest" description="Disordered" evidence="1">
    <location>
        <begin position="979"/>
        <end position="1009"/>
    </location>
</feature>
<feature type="compositionally biased region" description="Polar residues" evidence="1">
    <location>
        <begin position="79"/>
        <end position="102"/>
    </location>
</feature>
<organism evidence="2 3">
    <name type="scientific">[Torrubiella] hemipterigena</name>
    <dbReference type="NCBI Taxonomy" id="1531966"/>
    <lineage>
        <taxon>Eukaryota</taxon>
        <taxon>Fungi</taxon>
        <taxon>Dikarya</taxon>
        <taxon>Ascomycota</taxon>
        <taxon>Pezizomycotina</taxon>
        <taxon>Sordariomycetes</taxon>
        <taxon>Hypocreomycetidae</taxon>
        <taxon>Hypocreales</taxon>
        <taxon>Clavicipitaceae</taxon>
        <taxon>Clavicipitaceae incertae sedis</taxon>
        <taxon>'Torrubiella' clade</taxon>
    </lineage>
</organism>
<feature type="compositionally biased region" description="Low complexity" evidence="1">
    <location>
        <begin position="705"/>
        <end position="735"/>
    </location>
</feature>
<feature type="region of interest" description="Disordered" evidence="1">
    <location>
        <begin position="753"/>
        <end position="834"/>
    </location>
</feature>
<feature type="region of interest" description="Disordered" evidence="1">
    <location>
        <begin position="1330"/>
        <end position="1363"/>
    </location>
</feature>
<feature type="compositionally biased region" description="Polar residues" evidence="1">
    <location>
        <begin position="297"/>
        <end position="311"/>
    </location>
</feature>
<feature type="compositionally biased region" description="Low complexity" evidence="1">
    <location>
        <begin position="272"/>
        <end position="293"/>
    </location>
</feature>
<feature type="compositionally biased region" description="Low complexity" evidence="1">
    <location>
        <begin position="2404"/>
        <end position="2418"/>
    </location>
</feature>
<feature type="compositionally biased region" description="Polar residues" evidence="1">
    <location>
        <begin position="1418"/>
        <end position="1430"/>
    </location>
</feature>
<feature type="compositionally biased region" description="Polar residues" evidence="1">
    <location>
        <begin position="1717"/>
        <end position="1738"/>
    </location>
</feature>
<feature type="region of interest" description="Disordered" evidence="1">
    <location>
        <begin position="2404"/>
        <end position="2425"/>
    </location>
</feature>
<evidence type="ECO:0000313" key="2">
    <source>
        <dbReference type="EMBL" id="CEJ91461.1"/>
    </source>
</evidence>
<feature type="compositionally biased region" description="Polar residues" evidence="1">
    <location>
        <begin position="2093"/>
        <end position="2103"/>
    </location>
</feature>
<dbReference type="Proteomes" id="UP000039046">
    <property type="component" value="Unassembled WGS sequence"/>
</dbReference>
<feature type="compositionally biased region" description="Low complexity" evidence="1">
    <location>
        <begin position="1382"/>
        <end position="1403"/>
    </location>
</feature>
<feature type="compositionally biased region" description="Basic and acidic residues" evidence="1">
    <location>
        <begin position="1496"/>
        <end position="1506"/>
    </location>
</feature>
<feature type="compositionally biased region" description="Low complexity" evidence="1">
    <location>
        <begin position="2003"/>
        <end position="2031"/>
    </location>
</feature>
<feature type="region of interest" description="Disordered" evidence="1">
    <location>
        <begin position="588"/>
        <end position="628"/>
    </location>
</feature>
<feature type="compositionally biased region" description="Polar residues" evidence="1">
    <location>
        <begin position="2186"/>
        <end position="2206"/>
    </location>
</feature>
<feature type="region of interest" description="Disordered" evidence="1">
    <location>
        <begin position="1381"/>
        <end position="2379"/>
    </location>
</feature>
<feature type="compositionally biased region" description="Low complexity" evidence="1">
    <location>
        <begin position="388"/>
        <end position="406"/>
    </location>
</feature>
<feature type="compositionally biased region" description="Basic and acidic residues" evidence="1">
    <location>
        <begin position="2104"/>
        <end position="2131"/>
    </location>
</feature>
<feature type="compositionally biased region" description="Pro residues" evidence="1">
    <location>
        <begin position="141"/>
        <end position="158"/>
    </location>
</feature>
<sequence>MEGSYSRPDGRGQPTMPTDKAHDPTYQVNVSRQKTKKWVEAKTQNYDGDDWGADEFDDDDEPPRNQAPLPPLPGARAAVTTSHLPSQVPNPHSLQVRTQHQEQAALRTASPAISDASANITPPTATSERMVSPPLANVPFAQPPPHTAAPPAQAPPANRPAFIRPSDIYRRMEQAKSPVTEHAGSPVASASPVAPQSRPAGPQPSAAASSPAASFQPQPRGESWQPQQHQQQQPPTAPRAASASFQAPPGGQSFSQPAVGPTPGQSPFQTRSVSLQQAPAPSQQAPASFQTPPRGQSLPQYGNGPQASTGQRPAHSGAPQFLSHPTNDRRMSTSPKLPDLARMSVFGSDDFFSSTTNSFNTEPIPETPDLTQFEAPAKATPVEPAPAEPAKTATPESPAETAATEPTPEPKPETAATPAVVPAAAAAAAATTSASATASEPLKKSPQLLPVDTKAVQSPKIATAPEDEAVQETKAPETRAEATPIELTTPVTTAPTQSVEVTPTQPLQVRKGESPVLDPPPPLQRAGTFDTDTSSPVKESDVLRDEIIRTLSPDPDPRIASLAERESQERNKVRDSSYTLSDYDTYWADSAPPAAAAGSDAARAHATPLGLTKSQEQPAPVPAPTPALASKPVEPVVAKADTNAPVPVPVPVPEPAPVQEHIQPVPRVASALPTEVMAPQTPVADNANQRNPRRRFSWEGDEEVLAPPKQALQQAPAAPVAPGPSAATSAPVAAAVAATAAVAGAAVVAGVAANKASATQPTQEAKPVTTSGSDAKPVDAVKDLSPVPGINVVPETKAITPPEPAAPVDQVEADNQKSVSAVTEDIDDKSAAGSRLSRLSLADEKALTETSSRVVPESPPIADHPALVEPSAGWVPQVLPPVAHPVAAAQTKSFREIMGMGSSKERIASFNETRVSYATTDSGLDQWLTTLRNDHPEHLTKSTALAYVPTSGPPGTASSAQQPPAQQPYYQQYLNATTSSPTTTRSRLGGLSIPSANTTSSFSHSSNQLGTKSKEFMQSAGKMGKGLLSKGKIKLRGSGEKAESPSSPAQKTKPDRRTSWAVNISPKNISPKRKADVPPPAVNHYQPPQHQQHQQHTPSPSVSSRLAPQIPQPEPLSPIEPSADKNDPWAAAVAEQEDSITAADKNKAVPPVPSTALSGASASNDDWASVTRDMTQPATAPNTFAAQDSGVAIQPSQASEDVTPRDASFIGLPPIRRSSTFGLSKAKKAKEAKDRFALDEDDVSLPERSVATPPIAEHTATTEPDISDDNASAATSGKQAAAAAAAPISESAKAAVQTPSAANAGEALHGAPSNGLVQYQGNMVAQHGPEFRQAGPAYPNGSMPPPNHAGGPPMMMPNQHFAGSGPWKLEESYLAEPLNQVSRNRSGTSGSRSPAFPGFEGRPGFPGPQGPEFGGANQPRSQDMPPSSAQRYPGLFAPQGDGAMPHLGQGAGWRGDGPNPRGTSSEFGIAGMGPPGPEERGRSKRGSGIFNQIGDKIARATSRDRFSSNADGRLSRTNTRDEYTSENAEDMQDNKKRRSSFMMNLGRRGSMEQSRPQDSFGPPKRAATDMSFGTEDSQGRRKSFMNTLAAAQNKFLPSTGSRLSMSMSRPEYEDEATTPSKKKRFSDMTKLFRKSKNTDGSDRPPSRNALSTFSSQQGSRPGSNDWAAPRQRSGTLGSMENGDGATTPRGRGSSMANFFARRSGSHQRTGEVADPSRQPQAAQQGPVDSSIHSQNWQNIPRPPSQQRRDGSIPANRSRANSNRNSTDFEQRRTSQLWTQPATASPLTYGLPTPAPFKPHADGDSGVRQSMSSEAGDPSADTLEGSTLQMPHQGLAIPDLDGSGKRPMSADDDTRTERGDQDVHEPEQQERRESEAITAPTESRPSITSLASSMISRQDTNDSTSDVADTTVSRSSVASPTDRQTPSQEQTPMQPPVVQHAANFNPASGANEPAPPSGWNRAQQAPQPPMGGTPGYGHMRVDQYGRPMGPVPVPVDQYGRPLGSAHPSQQPQHSQQPYQQAYQQPQQQQQHPNMGAVYGNNLPPHMGDGAPGSQTPVNASPRSKMSLDKALPAAPDKNEREGGSRWKGLRSKMTEQMNNMSQGMSREDKPEKADKGDRTDRHSGKKLMDAFKRSSKQADAPVTSPGKSAPGYYNHYLESPGQGDPPQQSQSQPMSPHEQMYVVSPQHRMSAQNNYFPPQPSARSSTMPVGFPGPQAPAPASIQGTLLNQMRQPPPGAANHREPETPIRTDLQFSQPLPRNAPPSHSPQSVSPQPPRHSGYGQPAHVSQEPSPESQRDVRETVPVSSPGVRIVHDEPAPPQQQPRASPPVQKQPEIAVGTGHEEPEDVVVTPMSAFPKPTKAEPVNEAKRASVASKPAEPSPVIENVQAAAVVAAPLAAASATTTAAVASESPAKEPSSSFNIELEDTADARQRTIRLESQEEKIAYDPLDAEPVMAATSYPGQEWNPYGDNFGDWTED</sequence>
<feature type="compositionally biased region" description="Basic and acidic residues" evidence="1">
    <location>
        <begin position="1841"/>
        <end position="1874"/>
    </location>
</feature>
<feature type="compositionally biased region" description="Polar residues" evidence="1">
    <location>
        <begin position="760"/>
        <end position="773"/>
    </location>
</feature>
<feature type="compositionally biased region" description="Low complexity" evidence="1">
    <location>
        <begin position="2158"/>
        <end position="2175"/>
    </location>
</feature>
<feature type="compositionally biased region" description="Low complexity" evidence="1">
    <location>
        <begin position="588"/>
        <end position="606"/>
    </location>
</feature>
<evidence type="ECO:0008006" key="4">
    <source>
        <dbReference type="Google" id="ProtNLM"/>
    </source>
</evidence>
<feature type="compositionally biased region" description="Polar residues" evidence="1">
    <location>
        <begin position="1155"/>
        <end position="1186"/>
    </location>
</feature>
<feature type="compositionally biased region" description="Low complexity" evidence="1">
    <location>
        <begin position="185"/>
        <end position="234"/>
    </location>
</feature>
<gene>
    <name evidence="2" type="ORF">VHEMI07171</name>
</gene>
<dbReference type="EMBL" id="CDHN01000003">
    <property type="protein sequence ID" value="CEJ91461.1"/>
    <property type="molecule type" value="Genomic_DNA"/>
</dbReference>
<feature type="compositionally biased region" description="Polar residues" evidence="1">
    <location>
        <begin position="116"/>
        <end position="129"/>
    </location>
</feature>
<feature type="compositionally biased region" description="Low complexity" evidence="1">
    <location>
        <begin position="413"/>
        <end position="440"/>
    </location>
</feature>
<feature type="compositionally biased region" description="Basic and acidic residues" evidence="1">
    <location>
        <begin position="538"/>
        <end position="548"/>
    </location>
</feature>
<feature type="compositionally biased region" description="Low complexity" evidence="1">
    <location>
        <begin position="995"/>
        <end position="1007"/>
    </location>
</feature>
<feature type="compositionally biased region" description="Low complexity" evidence="1">
    <location>
        <begin position="1754"/>
        <end position="1765"/>
    </location>
</feature>
<feature type="compositionally biased region" description="Acidic residues" evidence="1">
    <location>
        <begin position="47"/>
        <end position="61"/>
    </location>
</feature>
<reference evidence="2 3" key="1">
    <citation type="journal article" date="2015" name="Genome Announc.">
        <title>Draft Genome Sequence and Gene Annotation of the Entomopathogenic Fungus Verticillium hemipterigenum.</title>
        <authorList>
            <person name="Horn F."/>
            <person name="Habel A."/>
            <person name="Scharf D.H."/>
            <person name="Dworschak J."/>
            <person name="Brakhage A.A."/>
            <person name="Guthke R."/>
            <person name="Hertweck C."/>
            <person name="Linde J."/>
        </authorList>
    </citation>
    <scope>NUCLEOTIDE SEQUENCE [LARGE SCALE GENOMIC DNA]</scope>
</reference>
<evidence type="ECO:0000256" key="1">
    <source>
        <dbReference type="SAM" id="MobiDB-lite"/>
    </source>
</evidence>
<protein>
    <recommendedName>
        <fullName evidence="4">SWI-SNF chromatin-remodeling complex protein</fullName>
    </recommendedName>
</protein>
<feature type="compositionally biased region" description="Basic and acidic residues" evidence="1">
    <location>
        <begin position="1636"/>
        <end position="1645"/>
    </location>
</feature>
<evidence type="ECO:0000313" key="3">
    <source>
        <dbReference type="Proteomes" id="UP000039046"/>
    </source>
</evidence>
<feature type="compositionally biased region" description="Polar residues" evidence="1">
    <location>
        <begin position="1773"/>
        <end position="1785"/>
    </location>
</feature>